<proteinExistence type="predicted"/>
<feature type="compositionally biased region" description="Polar residues" evidence="1">
    <location>
        <begin position="33"/>
        <end position="51"/>
    </location>
</feature>
<evidence type="ECO:0008006" key="5">
    <source>
        <dbReference type="Google" id="ProtNLM"/>
    </source>
</evidence>
<dbReference type="EMBL" id="JACVVK020000274">
    <property type="protein sequence ID" value="KAK7480808.1"/>
    <property type="molecule type" value="Genomic_DNA"/>
</dbReference>
<comment type="caution">
    <text evidence="3">The sequence shown here is derived from an EMBL/GenBank/DDBJ whole genome shotgun (WGS) entry which is preliminary data.</text>
</comment>
<dbReference type="Proteomes" id="UP001519460">
    <property type="component" value="Unassembled WGS sequence"/>
</dbReference>
<keyword evidence="2" id="KW-0732">Signal</keyword>
<sequence>MTQSRVRAQIELQAVLSLLCCVNCACHRHFHQTQDASTPPSPAGCNNSYLYSGSPPRDGNNSAFLLDYGAAQHQSPP</sequence>
<dbReference type="AlphaFoldDB" id="A0ABD0K1T5"/>
<evidence type="ECO:0000313" key="3">
    <source>
        <dbReference type="EMBL" id="KAK7480808.1"/>
    </source>
</evidence>
<gene>
    <name evidence="3" type="ORF">BaRGS_00027974</name>
</gene>
<protein>
    <recommendedName>
        <fullName evidence="5">Secreted protein</fullName>
    </recommendedName>
</protein>
<reference evidence="3 4" key="1">
    <citation type="journal article" date="2023" name="Sci. Data">
        <title>Genome assembly of the Korean intertidal mud-creeper Batillaria attramentaria.</title>
        <authorList>
            <person name="Patra A.K."/>
            <person name="Ho P.T."/>
            <person name="Jun S."/>
            <person name="Lee S.J."/>
            <person name="Kim Y."/>
            <person name="Won Y.J."/>
        </authorList>
    </citation>
    <scope>NUCLEOTIDE SEQUENCE [LARGE SCALE GENOMIC DNA]</scope>
    <source>
        <strain evidence="3">Wonlab-2016</strain>
    </source>
</reference>
<feature type="chain" id="PRO_5044881516" description="Secreted protein" evidence="2">
    <location>
        <begin position="25"/>
        <end position="77"/>
    </location>
</feature>
<organism evidence="3 4">
    <name type="scientific">Batillaria attramentaria</name>
    <dbReference type="NCBI Taxonomy" id="370345"/>
    <lineage>
        <taxon>Eukaryota</taxon>
        <taxon>Metazoa</taxon>
        <taxon>Spiralia</taxon>
        <taxon>Lophotrochozoa</taxon>
        <taxon>Mollusca</taxon>
        <taxon>Gastropoda</taxon>
        <taxon>Caenogastropoda</taxon>
        <taxon>Sorbeoconcha</taxon>
        <taxon>Cerithioidea</taxon>
        <taxon>Batillariidae</taxon>
        <taxon>Batillaria</taxon>
    </lineage>
</organism>
<evidence type="ECO:0000256" key="1">
    <source>
        <dbReference type="SAM" id="MobiDB-lite"/>
    </source>
</evidence>
<feature type="signal peptide" evidence="2">
    <location>
        <begin position="1"/>
        <end position="24"/>
    </location>
</feature>
<keyword evidence="4" id="KW-1185">Reference proteome</keyword>
<evidence type="ECO:0000313" key="4">
    <source>
        <dbReference type="Proteomes" id="UP001519460"/>
    </source>
</evidence>
<name>A0ABD0K1T5_9CAEN</name>
<evidence type="ECO:0000256" key="2">
    <source>
        <dbReference type="SAM" id="SignalP"/>
    </source>
</evidence>
<accession>A0ABD0K1T5</accession>
<feature type="region of interest" description="Disordered" evidence="1">
    <location>
        <begin position="32"/>
        <end position="51"/>
    </location>
</feature>